<evidence type="ECO:0000313" key="6">
    <source>
        <dbReference type="Proteomes" id="UP001642464"/>
    </source>
</evidence>
<evidence type="ECO:0000313" key="5">
    <source>
        <dbReference type="EMBL" id="CAK9003225.1"/>
    </source>
</evidence>
<dbReference type="SMART" id="SM00642">
    <property type="entry name" value="Aamy"/>
    <property type="match status" value="1"/>
</dbReference>
<feature type="domain" description="Glycosyl hydrolase family 13 catalytic" evidence="4">
    <location>
        <begin position="672"/>
        <end position="1126"/>
    </location>
</feature>
<accession>A0ABP0IKW1</accession>
<evidence type="ECO:0000256" key="1">
    <source>
        <dbReference type="ARBA" id="ARBA00022676"/>
    </source>
</evidence>
<dbReference type="Gene3D" id="3.20.20.80">
    <property type="entry name" value="Glycosidases"/>
    <property type="match status" value="1"/>
</dbReference>
<dbReference type="SUPFAM" id="SSF53756">
    <property type="entry name" value="UDP-Glycosyltransferase/glycogen phosphorylase"/>
    <property type="match status" value="1"/>
</dbReference>
<evidence type="ECO:0000256" key="2">
    <source>
        <dbReference type="ARBA" id="ARBA00022679"/>
    </source>
</evidence>
<organism evidence="5 6">
    <name type="scientific">Durusdinium trenchii</name>
    <dbReference type="NCBI Taxonomy" id="1381693"/>
    <lineage>
        <taxon>Eukaryota</taxon>
        <taxon>Sar</taxon>
        <taxon>Alveolata</taxon>
        <taxon>Dinophyceae</taxon>
        <taxon>Suessiales</taxon>
        <taxon>Symbiodiniaceae</taxon>
        <taxon>Durusdinium</taxon>
    </lineage>
</organism>
<dbReference type="InterPro" id="IPR017853">
    <property type="entry name" value="GH"/>
</dbReference>
<dbReference type="Pfam" id="PF08323">
    <property type="entry name" value="Glyco_transf_5"/>
    <property type="match status" value="1"/>
</dbReference>
<dbReference type="PANTHER" id="PTHR47182">
    <property type="entry name" value="CELL WALL ALPHA-1,3-GLUCAN SYNTHASE AGS1-RELATED"/>
    <property type="match status" value="1"/>
</dbReference>
<dbReference type="SUPFAM" id="SSF51445">
    <property type="entry name" value="(Trans)glycosidases"/>
    <property type="match status" value="1"/>
</dbReference>
<dbReference type="Proteomes" id="UP001642464">
    <property type="component" value="Unassembled WGS sequence"/>
</dbReference>
<keyword evidence="1" id="KW-0328">Glycosyltransferase</keyword>
<protein>
    <submittedName>
        <fullName evidence="5">3-glucan synthase mok11</fullName>
    </submittedName>
</protein>
<dbReference type="Pfam" id="PF00534">
    <property type="entry name" value="Glycos_transf_1"/>
    <property type="match status" value="1"/>
</dbReference>
<sequence>MWFLGSGVSWPPESPFWKHSLLDFWDVVLGRTDRLDGSVKTSQDGNPAERDNFDMTSSNYRYIARLNALRRAYFGAFGQASCDEVKTPQPEVQDLLIFWRGCDVEGRVLVAANFHSEEARTAAFYSPWSEGTRLLDARTSDEDGRREVLVEASGFVSLDLQALEAVILVPGPLRALPPLVIETWPKHGEVLQANEMTGRLQLRFDGAMQEDVAEHVLLDGEKIFSCTDSTCQELTAQLGELAEGFHEVVVENGATSTNGQQLFSTFHSSFMVRQKAGLITEPRRHEQPGLICIDFGHLCHQAAGATWMRIQNVQRHGQWSEWMPYANLTEWRVYPGIPVLVQYHAGTSSSYIAGDCVQADGSRCYASWHPEMFLRADFNGWGLIQDGRMARVDHFTWASNVTLSRFSRAKFAPQQGWKKSYGVHPRRPLLYAMPTFDPRYNNFQYEPLISGTDATRKWMVEREFWSAEESLASGAEFASEFWIGYQCTAEEPRCPVPKQDANKWRCYSFSSSQDINWCRSVGTDDCWEYAENDWSSSMSDCAGCSCCRRAAAPNLDGPRSTCCVLFNDLTLNYTVTSNLTRCAPKAIMEIPQEERLQEKETSSKEPVVECDRSMPEPLDVQSAPEELKAGATVEETLTWSRARLQRAEEEFQKQEWERMPSPNSWHNEVVYSLMVDRFANGDLSNDQHNIPSFQKQELSVGEPWSLQKWRHGGDLLGVMSRLSYFRHLGVTVVALSPIFLNSKGEYHGFATTDISQIDPGFGDAELLRIFVHEAHQLGIRVVLDLQVNHLSGNLQYRQDYGNGVDQVSSCVKSFEEVYRNSSGRFNAQRAHQRTLDFADLPAHLQHQEFFARCGPRNMYRPHQNAFSNEPHDSEEYEAALLWTEFLGDENFEFDTMNPAFQEVYTNLLKYWIAYADIDGFRVSSAAYISSDFTAYLSTHTRFYASKLGKERFFVLGEIDATEFFGLQHLGTTGKTRLPYRTERAIEELCPYYATLQPQVPGFLSNYPMHEAAHLRSVASGESSPEHFFDSAHWAQMQQVRRDITSVADLKSTWTSVDSFQKPRLLSTVSEPDGSDGRWRLLVSLVWGFTQYGLPEIWYGTEFGFTGLCYQSPSERVALLDRMLSAGINSGAAKELLEACDYTVRRPEAVNEGFWRQDMFSGGPLELGTVRPGSQVHFRAQLLQASSPHWCEEPMMDRRMQEFWYTTALIRIRRSCPALGSTKDQAAEVFGAESERQISYWKMLEDVGNASSPIAMLVVLTVSPSPSSAPSRYSMPDFHQRDGQAFVDLLHPERMAVVDTWGNESLLLVPGGLKAVHVSIFAPIEMVEKDLDSKWLICKGANLEAPAKDACVKSVFSLWLTRGASVLWLAVPFLVLLANSKSSVFLSVVKKPTRPSAPLSEEPRKEAHHVLCAAIEHTIPTRNVKVSAGGLGKVLDQMLREHPKGLLSLVHPKFGDVDYGPMEEFTQLKLIVDGKEQVVSVYKLEDELNGIKRAWYLLEHELFTERAKTSPYPCPMTKIRVLRYFSLWNQAVAALMRMLEPDIYHCMDYHAALAPLYLQEKPIPMILVLHNADYMGVIETDFINDRFWKTTPPMRRLSLVFNLKIPAIRKYVMFEGRFNMLKAGVAYIKEMQAGHGVCAVSTNYALDLKRERMLFRGLPNILPLDNATDPAEDQGAAGIEKLRKMRFEAKAALQKHCDLDQDPGAKILIFIGRWVKQKGVDHIAMLTKDILKSRREVQIVLAGPPDDAFGLYAQELLAPLKPLFKGRLFVCTEFFRLPNELRRGAHLCLTPSCSEPFGYVDVEFGLLGVPSVGCAIGGLGKMPGIYFRQQNADSPHMLLEAFYCAIDHALDLPEPQYWQMAKAATKATFPFIIWRENLLEAYHLALVHFKEKNFARLNRLWAQVAGREGVQRELAHRENNRFRRMSSTSIVAQQMRVLDVDADAEFLEQQVSEEHIDGFADGPLEGPGCGF</sequence>
<reference evidence="5 6" key="1">
    <citation type="submission" date="2024-02" db="EMBL/GenBank/DDBJ databases">
        <authorList>
            <person name="Chen Y."/>
            <person name="Shah S."/>
            <person name="Dougan E. K."/>
            <person name="Thang M."/>
            <person name="Chan C."/>
        </authorList>
    </citation>
    <scope>NUCLEOTIDE SEQUENCE [LARGE SCALE GENOMIC DNA]</scope>
</reference>
<dbReference type="InterPro" id="IPR006047">
    <property type="entry name" value="GH13_cat_dom"/>
</dbReference>
<proteinExistence type="predicted"/>
<comment type="caution">
    <text evidence="5">The sequence shown here is derived from an EMBL/GenBank/DDBJ whole genome shotgun (WGS) entry which is preliminary data.</text>
</comment>
<name>A0ABP0IKW1_9DINO</name>
<evidence type="ECO:0000256" key="3">
    <source>
        <dbReference type="SAM" id="MobiDB-lite"/>
    </source>
</evidence>
<dbReference type="Pfam" id="PF00128">
    <property type="entry name" value="Alpha-amylase"/>
    <property type="match status" value="1"/>
</dbReference>
<feature type="region of interest" description="Disordered" evidence="3">
    <location>
        <begin position="594"/>
        <end position="618"/>
    </location>
</feature>
<dbReference type="Gene3D" id="3.40.50.2000">
    <property type="entry name" value="Glycogen Phosphorylase B"/>
    <property type="match status" value="2"/>
</dbReference>
<evidence type="ECO:0000259" key="4">
    <source>
        <dbReference type="SMART" id="SM00642"/>
    </source>
</evidence>
<dbReference type="InterPro" id="IPR058655">
    <property type="entry name" value="Mok11-14/Ags1-like"/>
</dbReference>
<feature type="compositionally biased region" description="Basic and acidic residues" evidence="3">
    <location>
        <begin position="594"/>
        <end position="614"/>
    </location>
</feature>
<dbReference type="EMBL" id="CAXAMM010004335">
    <property type="protein sequence ID" value="CAK9003225.1"/>
    <property type="molecule type" value="Genomic_DNA"/>
</dbReference>
<gene>
    <name evidence="5" type="ORF">SCF082_LOCUS7644</name>
</gene>
<keyword evidence="6" id="KW-1185">Reference proteome</keyword>
<keyword evidence="2" id="KW-0808">Transferase</keyword>
<dbReference type="PANTHER" id="PTHR47182:SF2">
    <property type="entry name" value="CELL WALL ALPHA-1,3-GLUCAN SYNTHASE AGS1"/>
    <property type="match status" value="1"/>
</dbReference>
<dbReference type="InterPro" id="IPR001296">
    <property type="entry name" value="Glyco_trans_1"/>
</dbReference>
<dbReference type="InterPro" id="IPR013534">
    <property type="entry name" value="Starch_synth_cat_dom"/>
</dbReference>